<comment type="caution">
    <text evidence="5">The sequence shown here is derived from an EMBL/GenBank/DDBJ whole genome shotgun (WGS) entry which is preliminary data.</text>
</comment>
<dbReference type="InterPro" id="IPR003016">
    <property type="entry name" value="2-oxoA_DH_lipoyl-BS"/>
</dbReference>
<dbReference type="PANTHER" id="PTHR11715:SF3">
    <property type="entry name" value="GLYCINE CLEAVAGE SYSTEM H PROTEIN-RELATED"/>
    <property type="match status" value="1"/>
</dbReference>
<dbReference type="CDD" id="cd06848">
    <property type="entry name" value="GCS_H"/>
    <property type="match status" value="1"/>
</dbReference>
<comment type="subunit">
    <text evidence="3">The glycine cleavage system is composed of four proteins: P, T, L and H.</text>
</comment>
<proteinExistence type="inferred from homology"/>
<reference evidence="5 6" key="1">
    <citation type="submission" date="2022-11" db="EMBL/GenBank/DDBJ databases">
        <title>Brucella sp. YY2X, whole genome shotgun sequencing project.</title>
        <authorList>
            <person name="Yang Y."/>
        </authorList>
    </citation>
    <scope>NUCLEOTIDE SEQUENCE [LARGE SCALE GENOMIC DNA]</scope>
    <source>
        <strain evidence="5 6">YY2X</strain>
    </source>
</reference>
<dbReference type="RefSeq" id="WP_265984333.1">
    <property type="nucleotide sequence ID" value="NZ_JAPHAV010000002.1"/>
</dbReference>
<dbReference type="Pfam" id="PF01597">
    <property type="entry name" value="GCV_H"/>
    <property type="match status" value="1"/>
</dbReference>
<gene>
    <name evidence="3 5" type="primary">gcvH</name>
    <name evidence="5" type="ORF">OPR82_08715</name>
</gene>
<accession>A0ABT3QMP1</accession>
<dbReference type="NCBIfam" id="NF002270">
    <property type="entry name" value="PRK01202.1"/>
    <property type="match status" value="1"/>
</dbReference>
<dbReference type="HAMAP" id="MF_00272">
    <property type="entry name" value="GcvH"/>
    <property type="match status" value="1"/>
</dbReference>
<dbReference type="PROSITE" id="PS00189">
    <property type="entry name" value="LIPOYL"/>
    <property type="match status" value="1"/>
</dbReference>
<keyword evidence="2 3" id="KW-0450">Lipoyl</keyword>
<dbReference type="PANTHER" id="PTHR11715">
    <property type="entry name" value="GLYCINE CLEAVAGE SYSTEM H PROTEIN"/>
    <property type="match status" value="1"/>
</dbReference>
<evidence type="ECO:0000259" key="4">
    <source>
        <dbReference type="PROSITE" id="PS50968"/>
    </source>
</evidence>
<feature type="modified residue" description="N6-lipoyllysine" evidence="3">
    <location>
        <position position="60"/>
    </location>
</feature>
<comment type="function">
    <text evidence="3">The glycine cleavage system catalyzes the degradation of glycine. The H protein shuttles the methylamine group of glycine from the P protein to the T protein.</text>
</comment>
<evidence type="ECO:0000313" key="5">
    <source>
        <dbReference type="EMBL" id="MCX2696857.1"/>
    </source>
</evidence>
<evidence type="ECO:0000313" key="6">
    <source>
        <dbReference type="Proteomes" id="UP001301216"/>
    </source>
</evidence>
<protein>
    <recommendedName>
        <fullName evidence="3">Glycine cleavage system H protein</fullName>
    </recommendedName>
</protein>
<dbReference type="InterPro" id="IPR002930">
    <property type="entry name" value="GCV_H"/>
</dbReference>
<comment type="cofactor">
    <cofactor evidence="3">
        <name>(R)-lipoate</name>
        <dbReference type="ChEBI" id="CHEBI:83088"/>
    </cofactor>
    <text evidence="3">Binds 1 lipoyl cofactor covalently.</text>
</comment>
<dbReference type="NCBIfam" id="TIGR00527">
    <property type="entry name" value="gcvH"/>
    <property type="match status" value="1"/>
</dbReference>
<keyword evidence="6" id="KW-1185">Reference proteome</keyword>
<dbReference type="InterPro" id="IPR017453">
    <property type="entry name" value="GCV_H_sub"/>
</dbReference>
<name>A0ABT3QMP1_9HYPH</name>
<sequence length="122" mass="12868">MANILFTEDHEWISVEGGVATVGITIHAQEQLGDLVFVDLPEIGRTVSKGESIVVVESVKAASDVYAPVDGEVVEVNEAVSSDPALVNQAAEGDGWLFKLKLSDEGQLSGLLDKAGYDKLVG</sequence>
<evidence type="ECO:0000256" key="1">
    <source>
        <dbReference type="ARBA" id="ARBA00009249"/>
    </source>
</evidence>
<feature type="domain" description="Lipoyl-binding" evidence="4">
    <location>
        <begin position="19"/>
        <end position="101"/>
    </location>
</feature>
<dbReference type="Proteomes" id="UP001301216">
    <property type="component" value="Unassembled WGS sequence"/>
</dbReference>
<dbReference type="SUPFAM" id="SSF51230">
    <property type="entry name" value="Single hybrid motif"/>
    <property type="match status" value="1"/>
</dbReference>
<dbReference type="PROSITE" id="PS50968">
    <property type="entry name" value="BIOTINYL_LIPOYL"/>
    <property type="match status" value="1"/>
</dbReference>
<evidence type="ECO:0000256" key="2">
    <source>
        <dbReference type="ARBA" id="ARBA00022823"/>
    </source>
</evidence>
<comment type="similarity">
    <text evidence="1 3">Belongs to the GcvH family.</text>
</comment>
<dbReference type="Gene3D" id="2.40.50.100">
    <property type="match status" value="1"/>
</dbReference>
<dbReference type="EMBL" id="JAPHAV010000002">
    <property type="protein sequence ID" value="MCX2696857.1"/>
    <property type="molecule type" value="Genomic_DNA"/>
</dbReference>
<dbReference type="InterPro" id="IPR033753">
    <property type="entry name" value="GCV_H/Fam206"/>
</dbReference>
<organism evidence="5 6">
    <name type="scientific">Ochrobactrum chromiisoli</name>
    <dbReference type="NCBI Taxonomy" id="2993941"/>
    <lineage>
        <taxon>Bacteria</taxon>
        <taxon>Pseudomonadati</taxon>
        <taxon>Pseudomonadota</taxon>
        <taxon>Alphaproteobacteria</taxon>
        <taxon>Hyphomicrobiales</taxon>
        <taxon>Brucellaceae</taxon>
        <taxon>Brucella/Ochrobactrum group</taxon>
        <taxon>Ochrobactrum</taxon>
    </lineage>
</organism>
<dbReference type="InterPro" id="IPR011053">
    <property type="entry name" value="Single_hybrid_motif"/>
</dbReference>
<dbReference type="InterPro" id="IPR000089">
    <property type="entry name" value="Biotin_lipoyl"/>
</dbReference>
<evidence type="ECO:0000256" key="3">
    <source>
        <dbReference type="HAMAP-Rule" id="MF_00272"/>
    </source>
</evidence>